<sequence length="128" mass="14081">GDTFGKIYEYFLGNFAMAEGQRGGEFFTPTSLVKLIVEIIEPFHGRIYDPACGSGGMFVQSADFINRHKANAQFAGTPMDAISVYGQERVAETVRLCKMNLAVHGLGGDIRQANSYYEDLHTSTGKFD</sequence>
<dbReference type="AlphaFoldDB" id="X1DHM3"/>
<comment type="caution">
    <text evidence="2">The sequence shown here is derived from an EMBL/GenBank/DDBJ whole genome shotgun (WGS) entry which is preliminary data.</text>
</comment>
<dbReference type="InterPro" id="IPR029063">
    <property type="entry name" value="SAM-dependent_MTases_sf"/>
</dbReference>
<name>X1DHM3_9ZZZZ</name>
<evidence type="ECO:0000313" key="2">
    <source>
        <dbReference type="EMBL" id="GAH07805.1"/>
    </source>
</evidence>
<feature type="domain" description="DNA methylase adenine-specific" evidence="1">
    <location>
        <begin position="2"/>
        <end position="128"/>
    </location>
</feature>
<evidence type="ECO:0000259" key="1">
    <source>
        <dbReference type="Pfam" id="PF02384"/>
    </source>
</evidence>
<dbReference type="EMBL" id="BART01038811">
    <property type="protein sequence ID" value="GAH07805.1"/>
    <property type="molecule type" value="Genomic_DNA"/>
</dbReference>
<gene>
    <name evidence="2" type="ORF">S01H4_64145</name>
</gene>
<reference evidence="2" key="1">
    <citation type="journal article" date="2014" name="Front. Microbiol.">
        <title>High frequency of phylogenetically diverse reductive dehalogenase-homologous genes in deep subseafloor sedimentary metagenomes.</title>
        <authorList>
            <person name="Kawai M."/>
            <person name="Futagami T."/>
            <person name="Toyoda A."/>
            <person name="Takaki Y."/>
            <person name="Nishi S."/>
            <person name="Hori S."/>
            <person name="Arai W."/>
            <person name="Tsubouchi T."/>
            <person name="Morono Y."/>
            <person name="Uchiyama I."/>
            <person name="Ito T."/>
            <person name="Fujiyama A."/>
            <person name="Inagaki F."/>
            <person name="Takami H."/>
        </authorList>
    </citation>
    <scope>NUCLEOTIDE SEQUENCE</scope>
    <source>
        <strain evidence="2">Expedition CK06-06</strain>
    </source>
</reference>
<dbReference type="PANTHER" id="PTHR42998">
    <property type="entry name" value="TYPE I RESTRICTION ENZYME HINDVIIP M PROTEIN-RELATED"/>
    <property type="match status" value="1"/>
</dbReference>
<dbReference type="PANTHER" id="PTHR42998:SF1">
    <property type="entry name" value="TYPE I RESTRICTION ENZYME HINDI METHYLASE SUBUNIT"/>
    <property type="match status" value="1"/>
</dbReference>
<dbReference type="PRINTS" id="PR00507">
    <property type="entry name" value="N12N6MTFRASE"/>
</dbReference>
<dbReference type="GO" id="GO:0003677">
    <property type="term" value="F:DNA binding"/>
    <property type="evidence" value="ECO:0007669"/>
    <property type="project" value="InterPro"/>
</dbReference>
<dbReference type="Gene3D" id="3.40.50.150">
    <property type="entry name" value="Vaccinia Virus protein VP39"/>
    <property type="match status" value="1"/>
</dbReference>
<accession>X1DHM3</accession>
<dbReference type="InterPro" id="IPR052916">
    <property type="entry name" value="Type-I_RE_MTase_Subunit"/>
</dbReference>
<dbReference type="GO" id="GO:0008170">
    <property type="term" value="F:N-methyltransferase activity"/>
    <property type="evidence" value="ECO:0007669"/>
    <property type="project" value="InterPro"/>
</dbReference>
<dbReference type="SUPFAM" id="SSF53335">
    <property type="entry name" value="S-adenosyl-L-methionine-dependent methyltransferases"/>
    <property type="match status" value="1"/>
</dbReference>
<dbReference type="InterPro" id="IPR003356">
    <property type="entry name" value="DNA_methylase_A-5"/>
</dbReference>
<dbReference type="Pfam" id="PF02384">
    <property type="entry name" value="N6_Mtase"/>
    <property type="match status" value="1"/>
</dbReference>
<feature type="non-terminal residue" evidence="2">
    <location>
        <position position="1"/>
    </location>
</feature>
<feature type="non-terminal residue" evidence="2">
    <location>
        <position position="128"/>
    </location>
</feature>
<organism evidence="2">
    <name type="scientific">marine sediment metagenome</name>
    <dbReference type="NCBI Taxonomy" id="412755"/>
    <lineage>
        <taxon>unclassified sequences</taxon>
        <taxon>metagenomes</taxon>
        <taxon>ecological metagenomes</taxon>
    </lineage>
</organism>
<protein>
    <recommendedName>
        <fullName evidence="1">DNA methylase adenine-specific domain-containing protein</fullName>
    </recommendedName>
</protein>
<proteinExistence type="predicted"/>